<dbReference type="EMBL" id="JAULSX010000002">
    <property type="protein sequence ID" value="KAK3497578.1"/>
    <property type="molecule type" value="Genomic_DNA"/>
</dbReference>
<reference evidence="1 2" key="1">
    <citation type="journal article" date="2023" name="Mol. Phylogenet. Evol.">
        <title>Genome-scale phylogeny and comparative genomics of the fungal order Sordariales.</title>
        <authorList>
            <person name="Hensen N."/>
            <person name="Bonometti L."/>
            <person name="Westerberg I."/>
            <person name="Brannstrom I.O."/>
            <person name="Guillou S."/>
            <person name="Cros-Aarteil S."/>
            <person name="Calhoun S."/>
            <person name="Haridas S."/>
            <person name="Kuo A."/>
            <person name="Mondo S."/>
            <person name="Pangilinan J."/>
            <person name="Riley R."/>
            <person name="LaButti K."/>
            <person name="Andreopoulos B."/>
            <person name="Lipzen A."/>
            <person name="Chen C."/>
            <person name="Yan M."/>
            <person name="Daum C."/>
            <person name="Ng V."/>
            <person name="Clum A."/>
            <person name="Steindorff A."/>
            <person name="Ohm R.A."/>
            <person name="Martin F."/>
            <person name="Silar P."/>
            <person name="Natvig D.O."/>
            <person name="Lalanne C."/>
            <person name="Gautier V."/>
            <person name="Ament-Velasquez S.L."/>
            <person name="Kruys A."/>
            <person name="Hutchinson M.I."/>
            <person name="Powell A.J."/>
            <person name="Barry K."/>
            <person name="Miller A.N."/>
            <person name="Grigoriev I.V."/>
            <person name="Debuchy R."/>
            <person name="Gladieux P."/>
            <person name="Hiltunen Thoren M."/>
            <person name="Johannesson H."/>
        </authorList>
    </citation>
    <scope>NUCLEOTIDE SEQUENCE [LARGE SCALE GENOMIC DNA]</scope>
    <source>
        <strain evidence="1 2">FGSC 10403</strain>
    </source>
</reference>
<evidence type="ECO:0000313" key="1">
    <source>
        <dbReference type="EMBL" id="KAK3497578.1"/>
    </source>
</evidence>
<name>A0AAJ0ID89_9PEZI</name>
<dbReference type="Proteomes" id="UP001285908">
    <property type="component" value="Unassembled WGS sequence"/>
</dbReference>
<dbReference type="RefSeq" id="XP_062695842.1">
    <property type="nucleotide sequence ID" value="XM_062836114.1"/>
</dbReference>
<protein>
    <submittedName>
        <fullName evidence="1">Uncharacterized protein</fullName>
    </submittedName>
</protein>
<dbReference type="Gene3D" id="3.40.50.1820">
    <property type="entry name" value="alpha/beta hydrolase"/>
    <property type="match status" value="1"/>
</dbReference>
<organism evidence="1 2">
    <name type="scientific">Neurospora hispaniola</name>
    <dbReference type="NCBI Taxonomy" id="588809"/>
    <lineage>
        <taxon>Eukaryota</taxon>
        <taxon>Fungi</taxon>
        <taxon>Dikarya</taxon>
        <taxon>Ascomycota</taxon>
        <taxon>Pezizomycotina</taxon>
        <taxon>Sordariomycetes</taxon>
        <taxon>Sordariomycetidae</taxon>
        <taxon>Sordariales</taxon>
        <taxon>Sordariaceae</taxon>
        <taxon>Neurospora</taxon>
    </lineage>
</organism>
<accession>A0AAJ0ID89</accession>
<sequence>MPPTPLLPGVPILARDSPAASSQAQGHPDLMVHHTHGDGLYVVFPTIRDVYSLAYRLMPTCSANHSLFDCLSVLTFNLNQHQHRHSDNNTQPQKTILAGMSSDSQLAALVFQHAIACGTNHLRRFPPLSPVINDAFSGLDPYMPLHFRLLHTIA</sequence>
<keyword evidence="2" id="KW-1185">Reference proteome</keyword>
<evidence type="ECO:0000313" key="2">
    <source>
        <dbReference type="Proteomes" id="UP001285908"/>
    </source>
</evidence>
<dbReference type="AlphaFoldDB" id="A0AAJ0ID89"/>
<dbReference type="GeneID" id="87873736"/>
<comment type="caution">
    <text evidence="1">The sequence shown here is derived from an EMBL/GenBank/DDBJ whole genome shotgun (WGS) entry which is preliminary data.</text>
</comment>
<proteinExistence type="predicted"/>
<gene>
    <name evidence="1" type="ORF">B0T23DRAFT_353694</name>
</gene>
<dbReference type="InterPro" id="IPR029058">
    <property type="entry name" value="AB_hydrolase_fold"/>
</dbReference>